<sequence>MTRLEILKKQTENAHEMRCIIDKAKDEKRALTQEEQDKFNALELEQRALQIESMMQQQPGDPTTGGDSVEKRFLEMACDVASGGSSGKASFNVRSVVNFDSVKETSVPVVFQDLLDPLEKGLIISKLGCKVQDGLNGLPMNAEVDAPEATVLGENEKVSESTLNFTGETPTPKRISMSIPVSRTALNVNNRNLYGIVMGTLGAGIARKVNKIMFTTTAHGRFKGPFVGLTGAQKIQGTASKGWDQGLIVDIEHAVLDSMVEALGGNSAYIMNTKTAAALKKKQLVAADKEMLLQMHIDSNTGYRYGFMNSYRSEFTNYAPDNTIFFGDFRYCAITHFGEASFIIDPYSRARENMVEFTVNIDMDITPVRSQAFSMAVLA</sequence>
<reference evidence="4 5" key="1">
    <citation type="submission" date="2014-08" db="EMBL/GenBank/DDBJ databases">
        <title>Porphyromonas gingivicanis strain:COT-022_OH1391 Genome sequencing.</title>
        <authorList>
            <person name="Wallis C."/>
            <person name="Deusch O."/>
            <person name="O'Flynn C."/>
            <person name="Davis I."/>
            <person name="Jospin G."/>
            <person name="Darling A.E."/>
            <person name="Coil D.A."/>
            <person name="Alexiev A."/>
            <person name="Horsfall A."/>
            <person name="Kirkwood N."/>
            <person name="Harris S."/>
            <person name="Eisen J.A."/>
        </authorList>
    </citation>
    <scope>NUCLEOTIDE SEQUENCE [LARGE SCALE GENOMIC DNA]</scope>
    <source>
        <strain evidence="5">COT-022 OH1391</strain>
    </source>
</reference>
<evidence type="ECO:0000259" key="3">
    <source>
        <dbReference type="Pfam" id="PF05065"/>
    </source>
</evidence>
<comment type="caution">
    <text evidence="4">The sequence shown here is derived from an EMBL/GenBank/DDBJ whole genome shotgun (WGS) entry which is preliminary data.</text>
</comment>
<organism evidence="4 5">
    <name type="scientific">Porphyromonas gingivicanis</name>
    <dbReference type="NCBI Taxonomy" id="266762"/>
    <lineage>
        <taxon>Bacteria</taxon>
        <taxon>Pseudomonadati</taxon>
        <taxon>Bacteroidota</taxon>
        <taxon>Bacteroidia</taxon>
        <taxon>Bacteroidales</taxon>
        <taxon>Porphyromonadaceae</taxon>
        <taxon>Porphyromonas</taxon>
    </lineage>
</organism>
<keyword evidence="5" id="KW-1185">Reference proteome</keyword>
<dbReference type="STRING" id="266762.HQ36_02100"/>
<dbReference type="Pfam" id="PF05065">
    <property type="entry name" value="Phage_capsid"/>
    <property type="match status" value="1"/>
</dbReference>
<dbReference type="OrthoDB" id="1070452at2"/>
<proteinExistence type="predicted"/>
<evidence type="ECO:0000313" key="4">
    <source>
        <dbReference type="EMBL" id="KGN98428.1"/>
    </source>
</evidence>
<feature type="domain" description="Phage capsid-like C-terminal" evidence="3">
    <location>
        <begin position="135"/>
        <end position="374"/>
    </location>
</feature>
<evidence type="ECO:0000256" key="2">
    <source>
        <dbReference type="SAM" id="Coils"/>
    </source>
</evidence>
<dbReference type="AlphaFoldDB" id="A0A0A2G587"/>
<evidence type="ECO:0000256" key="1">
    <source>
        <dbReference type="ARBA" id="ARBA00004328"/>
    </source>
</evidence>
<dbReference type="NCBIfam" id="TIGR01554">
    <property type="entry name" value="major_cap_HK97"/>
    <property type="match status" value="1"/>
</dbReference>
<gene>
    <name evidence="4" type="ORF">HQ36_02100</name>
</gene>
<dbReference type="eggNOG" id="COG4653">
    <property type="taxonomic scope" value="Bacteria"/>
</dbReference>
<dbReference type="SUPFAM" id="SSF56563">
    <property type="entry name" value="Major capsid protein gp5"/>
    <property type="match status" value="1"/>
</dbReference>
<feature type="coiled-coil region" evidence="2">
    <location>
        <begin position="7"/>
        <end position="34"/>
    </location>
</feature>
<dbReference type="Gene3D" id="3.30.2400.10">
    <property type="entry name" value="Major capsid protein gp5"/>
    <property type="match status" value="1"/>
</dbReference>
<dbReference type="Gene3D" id="3.30.2320.10">
    <property type="entry name" value="hypothetical protein PF0899 domain"/>
    <property type="match status" value="1"/>
</dbReference>
<dbReference type="EMBL" id="JQZW01000006">
    <property type="protein sequence ID" value="KGN98428.1"/>
    <property type="molecule type" value="Genomic_DNA"/>
</dbReference>
<protein>
    <recommendedName>
        <fullName evidence="3">Phage capsid-like C-terminal domain-containing protein</fullName>
    </recommendedName>
</protein>
<dbReference type="InterPro" id="IPR054612">
    <property type="entry name" value="Phage_capsid-like_C"/>
</dbReference>
<dbReference type="RefSeq" id="WP_036883110.1">
    <property type="nucleotide sequence ID" value="NZ_JQZW01000006.1"/>
</dbReference>
<dbReference type="Proteomes" id="UP000030134">
    <property type="component" value="Unassembled WGS sequence"/>
</dbReference>
<evidence type="ECO:0000313" key="5">
    <source>
        <dbReference type="Proteomes" id="UP000030134"/>
    </source>
</evidence>
<name>A0A0A2G587_9PORP</name>
<keyword evidence="2" id="KW-0175">Coiled coil</keyword>
<comment type="subcellular location">
    <subcellularLocation>
        <location evidence="1">Virion</location>
    </subcellularLocation>
</comment>
<accession>A0A0A2G587</accession>
<dbReference type="InterPro" id="IPR024455">
    <property type="entry name" value="Phage_capsid"/>
</dbReference>